<protein>
    <submittedName>
        <fullName evidence="2">Catechol 2,3-dioxygenase-like lactoylglutathione lyase family enzyme</fullName>
    </submittedName>
</protein>
<evidence type="ECO:0000259" key="1">
    <source>
        <dbReference type="PROSITE" id="PS51819"/>
    </source>
</evidence>
<sequence>MKSPISDLGTVCQLAYCPRDFDAAIRFWTETMGVGPFFRRGPLHFPGMLYRGEPTDVSFSVAIAYWGHIQIELTQAHNDAPSIYRDWHEQGLDGLNHVCIVVEDIHAARALCVERGHSIEQELYYEGGGAIYVDAGGGPGTLTEMVQLSPEQKERFASYQATARNWDGSQPVRDL</sequence>
<keyword evidence="2" id="KW-0560">Oxidoreductase</keyword>
<gene>
    <name evidence="2" type="ORF">GGR43_004155</name>
</gene>
<reference evidence="2 3" key="1">
    <citation type="submission" date="2020-08" db="EMBL/GenBank/DDBJ databases">
        <title>Genomic Encyclopedia of Type Strains, Phase IV (KMG-IV): sequencing the most valuable type-strain genomes for metagenomic binning, comparative biology and taxonomic classification.</title>
        <authorList>
            <person name="Goeker M."/>
        </authorList>
    </citation>
    <scope>NUCLEOTIDE SEQUENCE [LARGE SCALE GENOMIC DNA]</scope>
    <source>
        <strain evidence="2 3">DSM 26189</strain>
    </source>
</reference>
<keyword evidence="2" id="KW-0223">Dioxygenase</keyword>
<dbReference type="PROSITE" id="PS51819">
    <property type="entry name" value="VOC"/>
    <property type="match status" value="1"/>
</dbReference>
<dbReference type="InterPro" id="IPR029068">
    <property type="entry name" value="Glyas_Bleomycin-R_OHBP_Dase"/>
</dbReference>
<comment type="caution">
    <text evidence="2">The sequence shown here is derived from an EMBL/GenBank/DDBJ whole genome shotgun (WGS) entry which is preliminary data.</text>
</comment>
<dbReference type="Pfam" id="PF13669">
    <property type="entry name" value="Glyoxalase_4"/>
    <property type="match status" value="1"/>
</dbReference>
<dbReference type="SUPFAM" id="SSF54593">
    <property type="entry name" value="Glyoxalase/Bleomycin resistance protein/Dihydroxybiphenyl dioxygenase"/>
    <property type="match status" value="1"/>
</dbReference>
<organism evidence="2 3">
    <name type="scientific">Sphingobium jiangsuense</name>
    <dbReference type="NCBI Taxonomy" id="870476"/>
    <lineage>
        <taxon>Bacteria</taxon>
        <taxon>Pseudomonadati</taxon>
        <taxon>Pseudomonadota</taxon>
        <taxon>Alphaproteobacteria</taxon>
        <taxon>Sphingomonadales</taxon>
        <taxon>Sphingomonadaceae</taxon>
        <taxon>Sphingobium</taxon>
    </lineage>
</organism>
<accession>A0A7W6BJW5</accession>
<proteinExistence type="predicted"/>
<feature type="domain" description="VOC" evidence="1">
    <location>
        <begin position="10"/>
        <end position="148"/>
    </location>
</feature>
<name>A0A7W6BJW5_9SPHN</name>
<dbReference type="InterPro" id="IPR037523">
    <property type="entry name" value="VOC_core"/>
</dbReference>
<evidence type="ECO:0000313" key="3">
    <source>
        <dbReference type="Proteomes" id="UP000571950"/>
    </source>
</evidence>
<dbReference type="RefSeq" id="WP_188073690.1">
    <property type="nucleotide sequence ID" value="NZ_BSPS01000017.1"/>
</dbReference>
<keyword evidence="3" id="KW-1185">Reference proteome</keyword>
<evidence type="ECO:0000313" key="2">
    <source>
        <dbReference type="EMBL" id="MBB3928411.1"/>
    </source>
</evidence>
<dbReference type="GO" id="GO:0051213">
    <property type="term" value="F:dioxygenase activity"/>
    <property type="evidence" value="ECO:0007669"/>
    <property type="project" value="UniProtKB-KW"/>
</dbReference>
<dbReference type="Gene3D" id="3.10.180.10">
    <property type="entry name" value="2,3-Dihydroxybiphenyl 1,2-Dioxygenase, domain 1"/>
    <property type="match status" value="1"/>
</dbReference>
<dbReference type="GO" id="GO:0016829">
    <property type="term" value="F:lyase activity"/>
    <property type="evidence" value="ECO:0007669"/>
    <property type="project" value="UniProtKB-KW"/>
</dbReference>
<keyword evidence="2" id="KW-0456">Lyase</keyword>
<dbReference type="EMBL" id="JACIDT010000023">
    <property type="protein sequence ID" value="MBB3928411.1"/>
    <property type="molecule type" value="Genomic_DNA"/>
</dbReference>
<dbReference type="Proteomes" id="UP000571950">
    <property type="component" value="Unassembled WGS sequence"/>
</dbReference>
<dbReference type="AlphaFoldDB" id="A0A7W6BJW5"/>